<dbReference type="Pfam" id="PF02781">
    <property type="entry name" value="G6PD_C"/>
    <property type="match status" value="1"/>
</dbReference>
<dbReference type="PROSITE" id="PS00069">
    <property type="entry name" value="G6P_DEHYDROGENASE"/>
    <property type="match status" value="1"/>
</dbReference>
<feature type="domain" description="Glucosamine/galactosamine-6-phosphate isomerase" evidence="7">
    <location>
        <begin position="667"/>
        <end position="889"/>
    </location>
</feature>
<dbReference type="Gene3D" id="3.40.50.1360">
    <property type="match status" value="1"/>
</dbReference>
<accession>A0AAD1TAH5</accession>
<dbReference type="PRINTS" id="PR00079">
    <property type="entry name" value="G6PDHDRGNASE"/>
</dbReference>
<dbReference type="Gene3D" id="3.40.50.720">
    <property type="entry name" value="NAD(P)-binding Rossmann-like Domain"/>
    <property type="match status" value="1"/>
</dbReference>
<proteinExistence type="predicted"/>
<evidence type="ECO:0000256" key="3">
    <source>
        <dbReference type="ARBA" id="ARBA00022857"/>
    </source>
</evidence>
<evidence type="ECO:0000259" key="7">
    <source>
        <dbReference type="Pfam" id="PF01182"/>
    </source>
</evidence>
<evidence type="ECO:0000259" key="8">
    <source>
        <dbReference type="Pfam" id="PF02781"/>
    </source>
</evidence>
<dbReference type="Proteomes" id="UP001295444">
    <property type="component" value="Chromosome 10"/>
</dbReference>
<dbReference type="EMBL" id="OW240921">
    <property type="protein sequence ID" value="CAH2320033.1"/>
    <property type="molecule type" value="Genomic_DNA"/>
</dbReference>
<dbReference type="InterPro" id="IPR036291">
    <property type="entry name" value="NAD(P)-bd_dom_sf"/>
</dbReference>
<keyword evidence="5" id="KW-0119">Carbohydrate metabolism</keyword>
<name>A0AAD1TAH5_PELCU</name>
<dbReference type="Pfam" id="PF00479">
    <property type="entry name" value="G6PD_N"/>
    <property type="match status" value="1"/>
</dbReference>
<protein>
    <submittedName>
        <fullName evidence="9">GDH 6PGL endoplasmic bifunctional</fullName>
    </submittedName>
</protein>
<dbReference type="GO" id="GO:0017057">
    <property type="term" value="F:6-phosphogluconolactonase activity"/>
    <property type="evidence" value="ECO:0007669"/>
    <property type="project" value="InterPro"/>
</dbReference>
<dbReference type="GO" id="GO:0006006">
    <property type="term" value="P:glucose metabolic process"/>
    <property type="evidence" value="ECO:0007669"/>
    <property type="project" value="UniProtKB-KW"/>
</dbReference>
<reference evidence="9" key="1">
    <citation type="submission" date="2022-03" db="EMBL/GenBank/DDBJ databases">
        <authorList>
            <person name="Alioto T."/>
            <person name="Alioto T."/>
            <person name="Gomez Garrido J."/>
        </authorList>
    </citation>
    <scope>NUCLEOTIDE SEQUENCE</scope>
</reference>
<feature type="domain" description="Glucose-6-phosphate dehydrogenase C-terminal" evidence="8">
    <location>
        <begin position="326"/>
        <end position="620"/>
    </location>
</feature>
<dbReference type="Pfam" id="PF01182">
    <property type="entry name" value="Glucosamine_iso"/>
    <property type="match status" value="1"/>
</dbReference>
<organism evidence="9 10">
    <name type="scientific">Pelobates cultripes</name>
    <name type="common">Western spadefoot toad</name>
    <dbReference type="NCBI Taxonomy" id="61616"/>
    <lineage>
        <taxon>Eukaryota</taxon>
        <taxon>Metazoa</taxon>
        <taxon>Chordata</taxon>
        <taxon>Craniata</taxon>
        <taxon>Vertebrata</taxon>
        <taxon>Euteleostomi</taxon>
        <taxon>Amphibia</taxon>
        <taxon>Batrachia</taxon>
        <taxon>Anura</taxon>
        <taxon>Pelobatoidea</taxon>
        <taxon>Pelobatidae</taxon>
        <taxon>Pelobates</taxon>
    </lineage>
</organism>
<dbReference type="SUPFAM" id="SSF100950">
    <property type="entry name" value="NagB/RpiA/CoA transferase-like"/>
    <property type="match status" value="1"/>
</dbReference>
<dbReference type="CDD" id="cd01400">
    <property type="entry name" value="6PGL"/>
    <property type="match status" value="1"/>
</dbReference>
<sequence length="898" mass="101613">MADTASVEGPADAVHDILTKLNKHFKTCWSTSYISLPRYTLLTYPGRNHIYIPSASSLASRQPTRNHHYRTEAPKVTETAAVGLKVQTTESTIKHWWSQQNLLDEDRRTPMQKRVTEAAGSSTSEKIRTVEGALIAGCRSPSQWDLAKKYLWQGFFQLYVNEVSRRHSFSFHGAALTPPEKGSELMFNVLKSLSCPVDITPDRCVLLKDQFLKLSRYRQLKTAENYTALHLDIQKSLADEGLHEAGRLFYLSVPPFAYADIAKNINASCRPLPGAWLRVVLEKPFGHDYESAKSLAAELQTYFQEEEIYRVDHYLGKQTVEQILPFRLSNLKHLDPIWNRHHVERVEIVMKETLDAKGRISFYEEYGVIRDVIQNHLTEILASVAMEVPRNLSSSEDILRAKLSLLDSLHKLELGSAVAGQYQDYLAQVKEEIETKPNFFTNTKTFAAVLVHVDNVRWEGVPFLLLSGKALDERTAFVRVVFKDNAFCVQKQSNRDPLRNSCKPKQIIFHIGHGEIGSPAILVSQGLFKPNVNPSKWQRASELPSIQVFGQPLSDYYVYHPIVEKDAYSVLISNIYRGKKDSFITTKNLLASWSFWTPLLESLEHESPRVYPGGTGNEQLLDFVIEDGSLRFVTDENLEVLSVAPKINVFSSTQSSFLGNSMVSDWAESLIQTLGRDIQNAAEESIKRSGVFHLALSGGSSPLALFQRLSRHHHGFPWKHTHLWLVDERCVPFTESDSNFGNIEKHLLQHVRIPYVNIHPMPVQRNQRLCDIEDMGNQTYAEDIFALVGNASFDFVLLGLGNDGHTASIFPGKEDGIYGRSTVLLTESPQKPHQRMSLSLPLINKAQKVAILVLGKGKHEILTLISRAEKTPKKWPIHGVNPTPGKLVWYIDYETLLR</sequence>
<dbReference type="InterPro" id="IPR019796">
    <property type="entry name" value="G6P_DH_AS"/>
</dbReference>
<dbReference type="GO" id="GO:0004345">
    <property type="term" value="F:glucose-6-phosphate dehydrogenase activity"/>
    <property type="evidence" value="ECO:0007669"/>
    <property type="project" value="InterPro"/>
</dbReference>
<evidence type="ECO:0000259" key="6">
    <source>
        <dbReference type="Pfam" id="PF00479"/>
    </source>
</evidence>
<dbReference type="InterPro" id="IPR037171">
    <property type="entry name" value="NagB/RpiA_transferase-like"/>
</dbReference>
<dbReference type="GO" id="GO:0050661">
    <property type="term" value="F:NADP binding"/>
    <property type="evidence" value="ECO:0007669"/>
    <property type="project" value="InterPro"/>
</dbReference>
<dbReference type="GO" id="GO:0005783">
    <property type="term" value="C:endoplasmic reticulum"/>
    <property type="evidence" value="ECO:0007669"/>
    <property type="project" value="TreeGrafter"/>
</dbReference>
<keyword evidence="10" id="KW-1185">Reference proteome</keyword>
<dbReference type="GO" id="GO:0009051">
    <property type="term" value="P:pentose-phosphate shunt, oxidative branch"/>
    <property type="evidence" value="ECO:0007669"/>
    <property type="project" value="TreeGrafter"/>
</dbReference>
<dbReference type="InterPro" id="IPR006148">
    <property type="entry name" value="Glc/Gal-6P_isomerase"/>
</dbReference>
<evidence type="ECO:0000256" key="4">
    <source>
        <dbReference type="ARBA" id="ARBA00023002"/>
    </source>
</evidence>
<evidence type="ECO:0000313" key="10">
    <source>
        <dbReference type="Proteomes" id="UP001295444"/>
    </source>
</evidence>
<dbReference type="SUPFAM" id="SSF51735">
    <property type="entry name" value="NAD(P)-binding Rossmann-fold domains"/>
    <property type="match status" value="1"/>
</dbReference>
<dbReference type="InterPro" id="IPR022674">
    <property type="entry name" value="G6P_DH_NAD-bd"/>
</dbReference>
<keyword evidence="2" id="KW-0313">Glucose metabolism</keyword>
<keyword evidence="3" id="KW-0521">NADP</keyword>
<comment type="pathway">
    <text evidence="1">Carbohydrate degradation; pentose phosphate pathway.</text>
</comment>
<evidence type="ECO:0000256" key="2">
    <source>
        <dbReference type="ARBA" id="ARBA00022526"/>
    </source>
</evidence>
<dbReference type="InterPro" id="IPR005900">
    <property type="entry name" value="6-phosphogluconolactonase_DevB"/>
</dbReference>
<dbReference type="PANTHER" id="PTHR23429">
    <property type="entry name" value="GLUCOSE-6-PHOSPHATE 1-DEHYDROGENASE G6PD"/>
    <property type="match status" value="1"/>
</dbReference>
<dbReference type="NCBIfam" id="TIGR01198">
    <property type="entry name" value="pgl"/>
    <property type="match status" value="1"/>
</dbReference>
<dbReference type="PANTHER" id="PTHR23429:SF7">
    <property type="entry name" value="GDH_6PGL ENDOPLASMIC BIFUNCTIONAL PROTEIN"/>
    <property type="match status" value="1"/>
</dbReference>
<dbReference type="SUPFAM" id="SSF55347">
    <property type="entry name" value="Glyceraldehyde-3-phosphate dehydrogenase-like, C-terminal domain"/>
    <property type="match status" value="1"/>
</dbReference>
<dbReference type="InterPro" id="IPR022675">
    <property type="entry name" value="G6P_DH_C"/>
</dbReference>
<dbReference type="Gene3D" id="3.30.360.10">
    <property type="entry name" value="Dihydrodipicolinate Reductase, domain 2"/>
    <property type="match status" value="1"/>
</dbReference>
<evidence type="ECO:0000256" key="1">
    <source>
        <dbReference type="ARBA" id="ARBA00004959"/>
    </source>
</evidence>
<dbReference type="AlphaFoldDB" id="A0AAD1TAH5"/>
<dbReference type="InterPro" id="IPR001282">
    <property type="entry name" value="G6P_DH"/>
</dbReference>
<evidence type="ECO:0000256" key="5">
    <source>
        <dbReference type="ARBA" id="ARBA00023277"/>
    </source>
</evidence>
<gene>
    <name evidence="9" type="ORF">PECUL_23A050117</name>
</gene>
<evidence type="ECO:0000313" key="9">
    <source>
        <dbReference type="EMBL" id="CAH2320033.1"/>
    </source>
</evidence>
<feature type="domain" description="Glucose-6-phosphate dehydrogenase NAD-binding" evidence="6">
    <location>
        <begin position="145"/>
        <end position="321"/>
    </location>
</feature>
<keyword evidence="4" id="KW-0560">Oxidoreductase</keyword>